<evidence type="ECO:0000256" key="2">
    <source>
        <dbReference type="ARBA" id="ARBA00011902"/>
    </source>
</evidence>
<reference evidence="15 16" key="1">
    <citation type="submission" date="2022-05" db="EMBL/GenBank/DDBJ databases">
        <authorList>
            <consortium name="Genoscope - CEA"/>
            <person name="William W."/>
        </authorList>
    </citation>
    <scope>NUCLEOTIDE SEQUENCE [LARGE SCALE GENOMIC DNA]</scope>
</reference>
<dbReference type="Pfam" id="PF00041">
    <property type="entry name" value="fn3"/>
    <property type="match status" value="2"/>
</dbReference>
<dbReference type="Proteomes" id="UP001159427">
    <property type="component" value="Unassembled WGS sequence"/>
</dbReference>
<feature type="domain" description="Protein kinase" evidence="13">
    <location>
        <begin position="392"/>
        <end position="875"/>
    </location>
</feature>
<keyword evidence="5" id="KW-0677">Repeat</keyword>
<evidence type="ECO:0000256" key="3">
    <source>
        <dbReference type="ARBA" id="ARBA00022679"/>
    </source>
</evidence>
<keyword evidence="6" id="KW-0418">Kinase</keyword>
<feature type="domain" description="Fibronectin type-III" evidence="14">
    <location>
        <begin position="229"/>
        <end position="329"/>
    </location>
</feature>
<dbReference type="PROSITE" id="PS50853">
    <property type="entry name" value="FN3"/>
    <property type="match status" value="3"/>
</dbReference>
<dbReference type="Gene3D" id="2.60.40.10">
    <property type="entry name" value="Immunoglobulins"/>
    <property type="match status" value="3"/>
</dbReference>
<sequence length="916" mass="102987">MVLAWNERGSSIKDTKLLAVTTEEGVPFKPETPGVKKRPCGVLEVTWNPPSIDSGGGPLTGYQVQLHTSGGGNSGLRHCTALFSNHSCLFTDLRSETEYQIRVRAFNKKGLGQWAHTSKKMDSIDVPYPVTHLDFTAGCGSINFTWKAPSRDADGGIVTGYLAQIKETSSEELPWFNWTTNNVSHSTQSFLFNQLKPNSKYHVRITAQNKMGYGWPFEMSEVSTTEADVPSTPVFNVISSENENECAVFVQWLWEPSSSDCPILFHTISYRRQGKKGWKRLNITEANTNRQKLETECSTEYEFQLVAWNEVGSSPFTTKTYTTKVTELKTNERGVSREFILIYTFAGLLTILGAILLVVCINYHRKNGNRLTKRTAKDIQVLNGCEIPPIRTEFLELLGEGAFGKVHKATLMDGMAYFEDERDWACRLTKQRIVAVKELFDNANEEDKKEFMDEIELMKKVGKHQNVLSFFGCWTTTKPILLMVEYIAHGDLLHWLRHKRAQISSSMLKVTPGAAKDTELYAGTPTWNTNVIGDQGDVSTEKKTVTLGVPTVKTRSAFDVMEQTGGVFYLEEECKISMLVSSASNQEVAEISNLLGTNAEPCTVDMMQQEEADFESEDDCKIPVIVFSPPNHAEDTERVEDRPNNSEASGGPSSTPDGKKEQGGQGDFDDDDQCKIPMTVFWSSIQEENAAPKTDEKDCDNDCETFHPTDAMSFAWQIARGMSYLSEEGLVHRDLAARNILVGHGKKLKIGDFGLMREMYHELYEVKKQKKLPIKWMAPEAIYEQIFTSKSDVWSYGIVMWEIATLGGSPYPLLNNAEVMSLLRTGHRMEKPDLCSDNFYAFMMECWKQHPDERPSFQELVERLEGAMTEQVEYLDLKQLDETKAYYQVQESKTGEIGGDSGLGMQRAVSSTSIAV</sequence>
<comment type="subcellular location">
    <subcellularLocation>
        <location evidence="1">Membrane</location>
        <topology evidence="1">Single-pass membrane protein</topology>
    </subcellularLocation>
</comment>
<dbReference type="InterPro" id="IPR020635">
    <property type="entry name" value="Tyr_kinase_cat_dom"/>
</dbReference>
<gene>
    <name evidence="15" type="ORF">PEVE_00002586</name>
</gene>
<dbReference type="PROSITE" id="PS00109">
    <property type="entry name" value="PROTEIN_KINASE_TYR"/>
    <property type="match status" value="1"/>
</dbReference>
<keyword evidence="4 12" id="KW-0812">Transmembrane</keyword>
<dbReference type="Gene3D" id="1.10.510.10">
    <property type="entry name" value="Transferase(Phosphotransferase) domain 1"/>
    <property type="match status" value="1"/>
</dbReference>
<evidence type="ECO:0000256" key="10">
    <source>
        <dbReference type="ARBA" id="ARBA00023180"/>
    </source>
</evidence>
<evidence type="ECO:0000256" key="8">
    <source>
        <dbReference type="ARBA" id="ARBA00023136"/>
    </source>
</evidence>
<evidence type="ECO:0000256" key="11">
    <source>
        <dbReference type="SAM" id="MobiDB-lite"/>
    </source>
</evidence>
<dbReference type="InterPro" id="IPR003961">
    <property type="entry name" value="FN3_dom"/>
</dbReference>
<dbReference type="PANTHER" id="PTHR24416:SF583">
    <property type="entry name" value="RECEPTOR PROTEIN-TYROSINE KINASE"/>
    <property type="match status" value="1"/>
</dbReference>
<proteinExistence type="predicted"/>
<evidence type="ECO:0000313" key="16">
    <source>
        <dbReference type="Proteomes" id="UP001159427"/>
    </source>
</evidence>
<dbReference type="EMBL" id="CALNXI010001151">
    <property type="protein sequence ID" value="CAH3157621.1"/>
    <property type="molecule type" value="Genomic_DNA"/>
</dbReference>
<dbReference type="CDD" id="cd00063">
    <property type="entry name" value="FN3"/>
    <property type="match status" value="3"/>
</dbReference>
<feature type="domain" description="Fibronectin type-III" evidence="14">
    <location>
        <begin position="29"/>
        <end position="129"/>
    </location>
</feature>
<keyword evidence="9" id="KW-0675">Receptor</keyword>
<evidence type="ECO:0000256" key="12">
    <source>
        <dbReference type="SAM" id="Phobius"/>
    </source>
</evidence>
<comment type="caution">
    <text evidence="15">The sequence shown here is derived from an EMBL/GenBank/DDBJ whole genome shotgun (WGS) entry which is preliminary data.</text>
</comment>
<feature type="compositionally biased region" description="Basic and acidic residues" evidence="11">
    <location>
        <begin position="632"/>
        <end position="644"/>
    </location>
</feature>
<dbReference type="InterPro" id="IPR001245">
    <property type="entry name" value="Ser-Thr/Tyr_kinase_cat_dom"/>
</dbReference>
<name>A0ABN8Q986_9CNID</name>
<evidence type="ECO:0000259" key="13">
    <source>
        <dbReference type="PROSITE" id="PS50011"/>
    </source>
</evidence>
<keyword evidence="3" id="KW-0808">Transferase</keyword>
<dbReference type="SMART" id="SM00219">
    <property type="entry name" value="TyrKc"/>
    <property type="match status" value="1"/>
</dbReference>
<evidence type="ECO:0000256" key="6">
    <source>
        <dbReference type="ARBA" id="ARBA00022777"/>
    </source>
</evidence>
<feature type="region of interest" description="Disordered" evidence="11">
    <location>
        <begin position="627"/>
        <end position="673"/>
    </location>
</feature>
<dbReference type="InterPro" id="IPR013783">
    <property type="entry name" value="Ig-like_fold"/>
</dbReference>
<evidence type="ECO:0000313" key="15">
    <source>
        <dbReference type="EMBL" id="CAH3157621.1"/>
    </source>
</evidence>
<dbReference type="InterPro" id="IPR008266">
    <property type="entry name" value="Tyr_kinase_AS"/>
</dbReference>
<keyword evidence="8 12" id="KW-0472">Membrane</keyword>
<keyword evidence="16" id="KW-1185">Reference proteome</keyword>
<dbReference type="PANTHER" id="PTHR24416">
    <property type="entry name" value="TYROSINE-PROTEIN KINASE RECEPTOR"/>
    <property type="match status" value="1"/>
</dbReference>
<dbReference type="SUPFAM" id="SSF49265">
    <property type="entry name" value="Fibronectin type III"/>
    <property type="match status" value="2"/>
</dbReference>
<evidence type="ECO:0000256" key="5">
    <source>
        <dbReference type="ARBA" id="ARBA00022737"/>
    </source>
</evidence>
<dbReference type="EC" id="2.7.10.1" evidence="2"/>
<feature type="compositionally biased region" description="Polar residues" evidence="11">
    <location>
        <begin position="645"/>
        <end position="656"/>
    </location>
</feature>
<keyword evidence="10" id="KW-0325">Glycoprotein</keyword>
<dbReference type="InterPro" id="IPR036116">
    <property type="entry name" value="FN3_sf"/>
</dbReference>
<keyword evidence="7 12" id="KW-1133">Transmembrane helix</keyword>
<dbReference type="Gene3D" id="3.30.200.20">
    <property type="entry name" value="Phosphorylase Kinase, domain 1"/>
    <property type="match status" value="1"/>
</dbReference>
<dbReference type="SMART" id="SM00060">
    <property type="entry name" value="FN3"/>
    <property type="match status" value="3"/>
</dbReference>
<feature type="domain" description="Fibronectin type-III" evidence="14">
    <location>
        <begin position="130"/>
        <end position="227"/>
    </location>
</feature>
<evidence type="ECO:0000256" key="7">
    <source>
        <dbReference type="ARBA" id="ARBA00022989"/>
    </source>
</evidence>
<organism evidence="15 16">
    <name type="scientific">Porites evermanni</name>
    <dbReference type="NCBI Taxonomy" id="104178"/>
    <lineage>
        <taxon>Eukaryota</taxon>
        <taxon>Metazoa</taxon>
        <taxon>Cnidaria</taxon>
        <taxon>Anthozoa</taxon>
        <taxon>Hexacorallia</taxon>
        <taxon>Scleractinia</taxon>
        <taxon>Fungiina</taxon>
        <taxon>Poritidae</taxon>
        <taxon>Porites</taxon>
    </lineage>
</organism>
<evidence type="ECO:0000256" key="1">
    <source>
        <dbReference type="ARBA" id="ARBA00004167"/>
    </source>
</evidence>
<dbReference type="InterPro" id="IPR011009">
    <property type="entry name" value="Kinase-like_dom_sf"/>
</dbReference>
<dbReference type="PROSITE" id="PS50011">
    <property type="entry name" value="PROTEIN_KINASE_DOM"/>
    <property type="match status" value="1"/>
</dbReference>
<evidence type="ECO:0000259" key="14">
    <source>
        <dbReference type="PROSITE" id="PS50853"/>
    </source>
</evidence>
<feature type="transmembrane region" description="Helical" evidence="12">
    <location>
        <begin position="340"/>
        <end position="364"/>
    </location>
</feature>
<protein>
    <recommendedName>
        <fullName evidence="2">receptor protein-tyrosine kinase</fullName>
        <ecNumber evidence="2">2.7.10.1</ecNumber>
    </recommendedName>
</protein>
<dbReference type="CDD" id="cd00192">
    <property type="entry name" value="PTKc"/>
    <property type="match status" value="1"/>
</dbReference>
<dbReference type="Pfam" id="PF07714">
    <property type="entry name" value="PK_Tyr_Ser-Thr"/>
    <property type="match status" value="2"/>
</dbReference>
<dbReference type="InterPro" id="IPR000719">
    <property type="entry name" value="Prot_kinase_dom"/>
</dbReference>
<dbReference type="SUPFAM" id="SSF56112">
    <property type="entry name" value="Protein kinase-like (PK-like)"/>
    <property type="match status" value="1"/>
</dbReference>
<evidence type="ECO:0000256" key="9">
    <source>
        <dbReference type="ARBA" id="ARBA00023170"/>
    </source>
</evidence>
<accession>A0ABN8Q986</accession>
<evidence type="ECO:0000256" key="4">
    <source>
        <dbReference type="ARBA" id="ARBA00022692"/>
    </source>
</evidence>
<dbReference type="InterPro" id="IPR050122">
    <property type="entry name" value="RTK"/>
</dbReference>